<evidence type="ECO:0000256" key="1">
    <source>
        <dbReference type="SAM" id="MobiDB-lite"/>
    </source>
</evidence>
<name>A0A4C1VWW4_EUMVA</name>
<evidence type="ECO:0000313" key="3">
    <source>
        <dbReference type="Proteomes" id="UP000299102"/>
    </source>
</evidence>
<accession>A0A4C1VWW4</accession>
<protein>
    <submittedName>
        <fullName evidence="2">Uncharacterized protein</fullName>
    </submittedName>
</protein>
<comment type="caution">
    <text evidence="2">The sequence shown here is derived from an EMBL/GenBank/DDBJ whole genome shotgun (WGS) entry which is preliminary data.</text>
</comment>
<sequence>MQASSPGTVRTHAGYVLCIRSDGRRGGRSHAADKRANDADGDKPREAVRTVSEEVVSRKETTVPKP</sequence>
<gene>
    <name evidence="2" type="ORF">EVAR_21985_1</name>
</gene>
<organism evidence="2 3">
    <name type="scientific">Eumeta variegata</name>
    <name type="common">Bagworm moth</name>
    <name type="synonym">Eumeta japonica</name>
    <dbReference type="NCBI Taxonomy" id="151549"/>
    <lineage>
        <taxon>Eukaryota</taxon>
        <taxon>Metazoa</taxon>
        <taxon>Ecdysozoa</taxon>
        <taxon>Arthropoda</taxon>
        <taxon>Hexapoda</taxon>
        <taxon>Insecta</taxon>
        <taxon>Pterygota</taxon>
        <taxon>Neoptera</taxon>
        <taxon>Endopterygota</taxon>
        <taxon>Lepidoptera</taxon>
        <taxon>Glossata</taxon>
        <taxon>Ditrysia</taxon>
        <taxon>Tineoidea</taxon>
        <taxon>Psychidae</taxon>
        <taxon>Oiketicinae</taxon>
        <taxon>Eumeta</taxon>
    </lineage>
</organism>
<dbReference type="EMBL" id="BGZK01000422">
    <property type="protein sequence ID" value="GBP42709.1"/>
    <property type="molecule type" value="Genomic_DNA"/>
</dbReference>
<proteinExistence type="predicted"/>
<feature type="region of interest" description="Disordered" evidence="1">
    <location>
        <begin position="21"/>
        <end position="66"/>
    </location>
</feature>
<dbReference type="AlphaFoldDB" id="A0A4C1VWW4"/>
<keyword evidence="3" id="KW-1185">Reference proteome</keyword>
<dbReference type="Proteomes" id="UP000299102">
    <property type="component" value="Unassembled WGS sequence"/>
</dbReference>
<reference evidence="2 3" key="1">
    <citation type="journal article" date="2019" name="Commun. Biol.">
        <title>The bagworm genome reveals a unique fibroin gene that provides high tensile strength.</title>
        <authorList>
            <person name="Kono N."/>
            <person name="Nakamura H."/>
            <person name="Ohtoshi R."/>
            <person name="Tomita M."/>
            <person name="Numata K."/>
            <person name="Arakawa K."/>
        </authorList>
    </citation>
    <scope>NUCLEOTIDE SEQUENCE [LARGE SCALE GENOMIC DNA]</scope>
</reference>
<evidence type="ECO:0000313" key="2">
    <source>
        <dbReference type="EMBL" id="GBP42709.1"/>
    </source>
</evidence>